<evidence type="ECO:0000259" key="1">
    <source>
        <dbReference type="PROSITE" id="PS51303"/>
    </source>
</evidence>
<dbReference type="InterPro" id="IPR010442">
    <property type="entry name" value="PET_domain"/>
</dbReference>
<evidence type="ECO:0000313" key="2">
    <source>
        <dbReference type="EnsemblMetazoa" id="SMAR015635-PA"/>
    </source>
</evidence>
<protein>
    <recommendedName>
        <fullName evidence="1">PET domain-containing protein</fullName>
    </recommendedName>
</protein>
<dbReference type="PROSITE" id="PS51303">
    <property type="entry name" value="PET"/>
    <property type="match status" value="1"/>
</dbReference>
<dbReference type="Proteomes" id="UP000014500">
    <property type="component" value="Unassembled WGS sequence"/>
</dbReference>
<sequence length="147" mass="17006">MLRRDLQQGHQQHVAARANTNTKTFMCKQKQWWKVCWVYGDQYKVYRQTYARKQTIACQTTFTMEKITHNVDLDVDTKICRNCKCSREDHGIMTGIQSSIDTERILTKMANPVGNSEVGQRHSQSDDDSGCALEEYTWVPPGLKSEQ</sequence>
<dbReference type="STRING" id="126957.T1JP59"/>
<dbReference type="eggNOG" id="KOG1704">
    <property type="taxonomic scope" value="Eukaryota"/>
</dbReference>
<dbReference type="EnsemblMetazoa" id="SMAR015635-RA">
    <property type="protein sequence ID" value="SMAR015635-PA"/>
    <property type="gene ID" value="SMAR015635"/>
</dbReference>
<proteinExistence type="predicted"/>
<accession>T1JP59</accession>
<reference evidence="2" key="2">
    <citation type="submission" date="2015-02" db="UniProtKB">
        <authorList>
            <consortium name="EnsemblMetazoa"/>
        </authorList>
    </citation>
    <scope>IDENTIFICATION</scope>
</reference>
<dbReference type="GO" id="GO:0008270">
    <property type="term" value="F:zinc ion binding"/>
    <property type="evidence" value="ECO:0007669"/>
    <property type="project" value="InterPro"/>
</dbReference>
<keyword evidence="3" id="KW-1185">Reference proteome</keyword>
<evidence type="ECO:0000313" key="3">
    <source>
        <dbReference type="Proteomes" id="UP000014500"/>
    </source>
</evidence>
<feature type="domain" description="PET" evidence="1">
    <location>
        <begin position="117"/>
        <end position="147"/>
    </location>
</feature>
<name>T1JP59_STRMM</name>
<dbReference type="EMBL" id="JH431612">
    <property type="status" value="NOT_ANNOTATED_CDS"/>
    <property type="molecule type" value="Genomic_DNA"/>
</dbReference>
<dbReference type="HOGENOM" id="CLU_1772819_0_0_1"/>
<dbReference type="AlphaFoldDB" id="T1JP59"/>
<organism evidence="2 3">
    <name type="scientific">Strigamia maritima</name>
    <name type="common">European centipede</name>
    <name type="synonym">Geophilus maritimus</name>
    <dbReference type="NCBI Taxonomy" id="126957"/>
    <lineage>
        <taxon>Eukaryota</taxon>
        <taxon>Metazoa</taxon>
        <taxon>Ecdysozoa</taxon>
        <taxon>Arthropoda</taxon>
        <taxon>Myriapoda</taxon>
        <taxon>Chilopoda</taxon>
        <taxon>Pleurostigmophora</taxon>
        <taxon>Geophilomorpha</taxon>
        <taxon>Linotaeniidae</taxon>
        <taxon>Strigamia</taxon>
    </lineage>
</organism>
<reference evidence="3" key="1">
    <citation type="submission" date="2011-05" db="EMBL/GenBank/DDBJ databases">
        <authorList>
            <person name="Richards S.R."/>
            <person name="Qu J."/>
            <person name="Jiang H."/>
            <person name="Jhangiani S.N."/>
            <person name="Agravi P."/>
            <person name="Goodspeed R."/>
            <person name="Gross S."/>
            <person name="Mandapat C."/>
            <person name="Jackson L."/>
            <person name="Mathew T."/>
            <person name="Pu L."/>
            <person name="Thornton R."/>
            <person name="Saada N."/>
            <person name="Wilczek-Boney K.B."/>
            <person name="Lee S."/>
            <person name="Kovar C."/>
            <person name="Wu Y."/>
            <person name="Scherer S.E."/>
            <person name="Worley K.C."/>
            <person name="Muzny D.M."/>
            <person name="Gibbs R."/>
        </authorList>
    </citation>
    <scope>NUCLEOTIDE SEQUENCE</scope>
    <source>
        <strain evidence="3">Brora</strain>
    </source>
</reference>